<evidence type="ECO:0000256" key="6">
    <source>
        <dbReference type="ARBA" id="ARBA00042773"/>
    </source>
</evidence>
<dbReference type="GO" id="GO:0016020">
    <property type="term" value="C:membrane"/>
    <property type="evidence" value="ECO:0007669"/>
    <property type="project" value="UniProtKB-SubCell"/>
</dbReference>
<evidence type="ECO:0000256" key="5">
    <source>
        <dbReference type="ARBA" id="ARBA00039545"/>
    </source>
</evidence>
<gene>
    <name evidence="9" type="ORF">SL103_16150</name>
</gene>
<dbReference type="GO" id="GO:0004467">
    <property type="term" value="F:long-chain fatty acid-CoA ligase activity"/>
    <property type="evidence" value="ECO:0007669"/>
    <property type="project" value="UniProtKB-EC"/>
</dbReference>
<evidence type="ECO:0000313" key="9">
    <source>
        <dbReference type="EMBL" id="AOP47586.1"/>
    </source>
</evidence>
<evidence type="ECO:0000259" key="7">
    <source>
        <dbReference type="Pfam" id="PF00501"/>
    </source>
</evidence>
<dbReference type="InterPro" id="IPR042099">
    <property type="entry name" value="ANL_N_sf"/>
</dbReference>
<dbReference type="KEGG" id="slc:SL103_16150"/>
<dbReference type="PANTHER" id="PTHR43767:SF8">
    <property type="entry name" value="LONG-CHAIN-FATTY-ACID--COA LIGASE"/>
    <property type="match status" value="1"/>
</dbReference>
<accession>A0A1D7VLE4</accession>
<organism evidence="9 10">
    <name type="scientific">Streptomyces lydicus</name>
    <dbReference type="NCBI Taxonomy" id="47763"/>
    <lineage>
        <taxon>Bacteria</taxon>
        <taxon>Bacillati</taxon>
        <taxon>Actinomycetota</taxon>
        <taxon>Actinomycetes</taxon>
        <taxon>Kitasatosporales</taxon>
        <taxon>Streptomycetaceae</taxon>
        <taxon>Streptomyces</taxon>
    </lineage>
</organism>
<sequence>MTPPSRTPSAALFHDLVPEALRRGWAAEGHCPDLDLYALFRAHRIAAPHATAVIDAAGEVSYAELDDRARCLAAGLAAHGVRPGDVVGVALPNGRDAVTADLALAALGAVVLPFPVGRGRREARSLLGRSGARAVIALAGHRGAEPARELAALAAVPGELPELRTVVAAGPGPAPALCLSLAELLHTDATAFTPARPGPDTAARILVSSGSEAEPKMVAYSHNALAGGRGNGLASLLRPGTPPRCLFLVPLASAFGSAGTAVTLARHGGTLVLLDRFTPGAALDALRAHRPTHVLGVPTMVRMMLDRLADEPAPPAAPTALILGGAALDAATREEARRAFGCAVVNLYGSADGVNCHGDLDECAAAEGIPDAGPGIVVGRPDPGVCDIRIAPLPGGNSPTAGAACGEAGEILARGPMTPLCYVGAPELNMRYRTAGGWVRTGDLGMLDATGALRVIGRLKDIVIRGGANISPAEVEGQLASHPDVREVLCVGVPDPLMGERLAACVVPRPGRAPELAGLCAHLDARGLERRKHPEHVLLVTDGLPLTPAGKPDRAALRARAAAAVQAEQVRAG</sequence>
<feature type="domain" description="AMP-dependent synthetase/ligase" evidence="7">
    <location>
        <begin position="47"/>
        <end position="422"/>
    </location>
</feature>
<dbReference type="InterPro" id="IPR050237">
    <property type="entry name" value="ATP-dep_AMP-bd_enzyme"/>
</dbReference>
<feature type="domain" description="AMP-binding enzyme C-terminal" evidence="8">
    <location>
        <begin position="474"/>
        <end position="551"/>
    </location>
</feature>
<reference evidence="9 10" key="1">
    <citation type="submission" date="2016-09" db="EMBL/GenBank/DDBJ databases">
        <title>Complete genome sequencing of Streptomyces lydicus 103 and metabolic pathways analysis of antibiotic biosynthesis.</title>
        <authorList>
            <person name="Jia N."/>
            <person name="Ding M.-Z."/>
            <person name="Gao F."/>
            <person name="Yuan Y.-J."/>
        </authorList>
    </citation>
    <scope>NUCLEOTIDE SEQUENCE [LARGE SCALE GENOMIC DNA]</scope>
    <source>
        <strain evidence="9 10">103</strain>
    </source>
</reference>
<evidence type="ECO:0000313" key="10">
    <source>
        <dbReference type="Proteomes" id="UP000094094"/>
    </source>
</evidence>
<dbReference type="Gene3D" id="3.40.50.12780">
    <property type="entry name" value="N-terminal domain of ligase-like"/>
    <property type="match status" value="1"/>
</dbReference>
<dbReference type="PANTHER" id="PTHR43767">
    <property type="entry name" value="LONG-CHAIN-FATTY-ACID--COA LIGASE"/>
    <property type="match status" value="1"/>
</dbReference>
<evidence type="ECO:0000256" key="1">
    <source>
        <dbReference type="ARBA" id="ARBA00004170"/>
    </source>
</evidence>
<evidence type="ECO:0000256" key="4">
    <source>
        <dbReference type="ARBA" id="ARBA00026121"/>
    </source>
</evidence>
<comment type="subcellular location">
    <subcellularLocation>
        <location evidence="1">Membrane</location>
        <topology evidence="1">Peripheral membrane protein</topology>
    </subcellularLocation>
</comment>
<keyword evidence="10" id="KW-1185">Reference proteome</keyword>
<keyword evidence="3" id="KW-0436">Ligase</keyword>
<dbReference type="CDD" id="cd04433">
    <property type="entry name" value="AFD_class_I"/>
    <property type="match status" value="1"/>
</dbReference>
<dbReference type="Pfam" id="PF00501">
    <property type="entry name" value="AMP-binding"/>
    <property type="match status" value="1"/>
</dbReference>
<protein>
    <recommendedName>
        <fullName evidence="5">Long-chain-fatty-acid--CoA ligase</fullName>
        <ecNumber evidence="4">6.2.1.3</ecNumber>
    </recommendedName>
    <alternativeName>
        <fullName evidence="6">Long-chain acyl-CoA synthetase</fullName>
    </alternativeName>
</protein>
<dbReference type="InterPro" id="IPR000873">
    <property type="entry name" value="AMP-dep_synth/lig_dom"/>
</dbReference>
<proteinExistence type="predicted"/>
<name>A0A1D7VLE4_9ACTN</name>
<evidence type="ECO:0000256" key="3">
    <source>
        <dbReference type="ARBA" id="ARBA00022598"/>
    </source>
</evidence>
<dbReference type="EMBL" id="CP017157">
    <property type="protein sequence ID" value="AOP47586.1"/>
    <property type="molecule type" value="Genomic_DNA"/>
</dbReference>
<dbReference type="EC" id="6.2.1.3" evidence="4"/>
<evidence type="ECO:0000259" key="8">
    <source>
        <dbReference type="Pfam" id="PF13193"/>
    </source>
</evidence>
<dbReference type="InterPro" id="IPR045851">
    <property type="entry name" value="AMP-bd_C_sf"/>
</dbReference>
<dbReference type="AlphaFoldDB" id="A0A1D7VLE4"/>
<comment type="pathway">
    <text evidence="2">Lipid metabolism; fatty acid beta-oxidation.</text>
</comment>
<dbReference type="InterPro" id="IPR025110">
    <property type="entry name" value="AMP-bd_C"/>
</dbReference>
<dbReference type="OrthoDB" id="4507402at2"/>
<dbReference type="SUPFAM" id="SSF56801">
    <property type="entry name" value="Acetyl-CoA synthetase-like"/>
    <property type="match status" value="1"/>
</dbReference>
<evidence type="ECO:0000256" key="2">
    <source>
        <dbReference type="ARBA" id="ARBA00005005"/>
    </source>
</evidence>
<dbReference type="RefSeq" id="WP_069569730.1">
    <property type="nucleotide sequence ID" value="NZ_CP017157.1"/>
</dbReference>
<dbReference type="Proteomes" id="UP000094094">
    <property type="component" value="Chromosome"/>
</dbReference>
<dbReference type="Pfam" id="PF13193">
    <property type="entry name" value="AMP-binding_C"/>
    <property type="match status" value="1"/>
</dbReference>
<dbReference type="Gene3D" id="3.30.300.30">
    <property type="match status" value="1"/>
</dbReference>